<dbReference type="GO" id="GO:0004386">
    <property type="term" value="F:helicase activity"/>
    <property type="evidence" value="ECO:0007669"/>
    <property type="project" value="UniProtKB-KW"/>
</dbReference>
<dbReference type="GO" id="GO:0016787">
    <property type="term" value="F:hydrolase activity"/>
    <property type="evidence" value="ECO:0007669"/>
    <property type="project" value="UniProtKB-KW"/>
</dbReference>
<dbReference type="Gene3D" id="3.40.50.300">
    <property type="entry name" value="P-loop containing nucleotide triphosphate hydrolases"/>
    <property type="match status" value="1"/>
</dbReference>
<dbReference type="SUPFAM" id="SSF52540">
    <property type="entry name" value="P-loop containing nucleoside triphosphate hydrolases"/>
    <property type="match status" value="1"/>
</dbReference>
<evidence type="ECO:0000256" key="5">
    <source>
        <dbReference type="SAM" id="MobiDB-lite"/>
    </source>
</evidence>
<dbReference type="Proteomes" id="UP000011715">
    <property type="component" value="Unassembled WGS sequence"/>
</dbReference>
<keyword evidence="3" id="KW-0347">Helicase</keyword>
<reference evidence="7" key="2">
    <citation type="submission" date="2010-05" db="EMBL/GenBank/DDBJ databases">
        <title>The Genome Sequence of Magnaporthe poae strain ATCC 64411.</title>
        <authorList>
            <consortium name="The Broad Institute Genome Sequencing Platform"/>
            <consortium name="Broad Institute Genome Sequencing Center for Infectious Disease"/>
            <person name="Ma L.-J."/>
            <person name="Dead R."/>
            <person name="Young S."/>
            <person name="Zeng Q."/>
            <person name="Koehrsen M."/>
            <person name="Alvarado L."/>
            <person name="Berlin A."/>
            <person name="Chapman S.B."/>
            <person name="Chen Z."/>
            <person name="Freedman E."/>
            <person name="Gellesch M."/>
            <person name="Goldberg J."/>
            <person name="Griggs A."/>
            <person name="Gujja S."/>
            <person name="Heilman E.R."/>
            <person name="Heiman D."/>
            <person name="Hepburn T."/>
            <person name="Howarth C."/>
            <person name="Jen D."/>
            <person name="Larson L."/>
            <person name="Mehta T."/>
            <person name="Neiman D."/>
            <person name="Pearson M."/>
            <person name="Roberts A."/>
            <person name="Saif S."/>
            <person name="Shea T."/>
            <person name="Shenoy N."/>
            <person name="Sisk P."/>
            <person name="Stolte C."/>
            <person name="Sykes S."/>
            <person name="Walk T."/>
            <person name="White J."/>
            <person name="Yandava C."/>
            <person name="Haas B."/>
            <person name="Nusbaum C."/>
            <person name="Birren B."/>
        </authorList>
    </citation>
    <scope>NUCLEOTIDE SEQUENCE</scope>
    <source>
        <strain evidence="7">ATCC 64411</strain>
    </source>
</reference>
<protein>
    <recommendedName>
        <fullName evidence="6">Helicase ATP-binding domain-containing protein</fullName>
    </recommendedName>
</protein>
<dbReference type="InterPro" id="IPR014001">
    <property type="entry name" value="Helicase_ATP-bd"/>
</dbReference>
<dbReference type="PROSITE" id="PS51192">
    <property type="entry name" value="HELICASE_ATP_BIND_1"/>
    <property type="match status" value="1"/>
</dbReference>
<keyword evidence="1" id="KW-0547">Nucleotide-binding</keyword>
<dbReference type="FunFam" id="3.40.50.300:FF:000354">
    <property type="entry name" value="ATP-dependent RNA helicase SKI2"/>
    <property type="match status" value="1"/>
</dbReference>
<organism evidence="8 9">
    <name type="scientific">Magnaporthiopsis poae (strain ATCC 64411 / 73-15)</name>
    <name type="common">Kentucky bluegrass fungus</name>
    <name type="synonym">Magnaporthe poae</name>
    <dbReference type="NCBI Taxonomy" id="644358"/>
    <lineage>
        <taxon>Eukaryota</taxon>
        <taxon>Fungi</taxon>
        <taxon>Dikarya</taxon>
        <taxon>Ascomycota</taxon>
        <taxon>Pezizomycotina</taxon>
        <taxon>Sordariomycetes</taxon>
        <taxon>Sordariomycetidae</taxon>
        <taxon>Magnaporthales</taxon>
        <taxon>Magnaporthaceae</taxon>
        <taxon>Magnaporthiopsis</taxon>
    </lineage>
</organism>
<dbReference type="InterPro" id="IPR011545">
    <property type="entry name" value="DEAD/DEAH_box_helicase_dom"/>
</dbReference>
<keyword evidence="9" id="KW-1185">Reference proteome</keyword>
<dbReference type="eggNOG" id="KOG0947">
    <property type="taxonomic scope" value="Eukaryota"/>
</dbReference>
<dbReference type="Pfam" id="PF17911">
    <property type="entry name" value="Ski2_N"/>
    <property type="match status" value="1"/>
</dbReference>
<dbReference type="PANTHER" id="PTHR12131">
    <property type="entry name" value="ATP-DEPENDENT RNA AND DNA HELICASE"/>
    <property type="match status" value="1"/>
</dbReference>
<evidence type="ECO:0000313" key="8">
    <source>
        <dbReference type="EnsemblFungi" id="MAPG_10297T0"/>
    </source>
</evidence>
<gene>
    <name evidence="7" type="ORF">MAPG_10297</name>
</gene>
<dbReference type="EMBL" id="GL876975">
    <property type="protein sequence ID" value="KLU90443.1"/>
    <property type="molecule type" value="Genomic_DNA"/>
</dbReference>
<dbReference type="VEuPathDB" id="FungiDB:MAPG_10297"/>
<evidence type="ECO:0000313" key="9">
    <source>
        <dbReference type="Proteomes" id="UP000011715"/>
    </source>
</evidence>
<dbReference type="GO" id="GO:0005524">
    <property type="term" value="F:ATP binding"/>
    <property type="evidence" value="ECO:0007669"/>
    <property type="project" value="UniProtKB-KW"/>
</dbReference>
<keyword evidence="4" id="KW-0067">ATP-binding</keyword>
<dbReference type="OMA" id="WHIPVEY"/>
<reference evidence="9" key="1">
    <citation type="submission" date="2010-05" db="EMBL/GenBank/DDBJ databases">
        <title>The genome sequence of Magnaporthe poae strain ATCC 64411.</title>
        <authorList>
            <person name="Ma L.-J."/>
            <person name="Dead R."/>
            <person name="Young S."/>
            <person name="Zeng Q."/>
            <person name="Koehrsen M."/>
            <person name="Alvarado L."/>
            <person name="Berlin A."/>
            <person name="Chapman S.B."/>
            <person name="Chen Z."/>
            <person name="Freedman E."/>
            <person name="Gellesch M."/>
            <person name="Goldberg J."/>
            <person name="Griggs A."/>
            <person name="Gujja S."/>
            <person name="Heilman E.R."/>
            <person name="Heiman D."/>
            <person name="Hepburn T."/>
            <person name="Howarth C."/>
            <person name="Jen D."/>
            <person name="Larson L."/>
            <person name="Mehta T."/>
            <person name="Neiman D."/>
            <person name="Pearson M."/>
            <person name="Roberts A."/>
            <person name="Saif S."/>
            <person name="Shea T."/>
            <person name="Shenoy N."/>
            <person name="Sisk P."/>
            <person name="Stolte C."/>
            <person name="Sykes S."/>
            <person name="Walk T."/>
            <person name="White J."/>
            <person name="Yandava C."/>
            <person name="Haas B."/>
            <person name="Nusbaum C."/>
            <person name="Birren B."/>
        </authorList>
    </citation>
    <scope>NUCLEOTIDE SEQUENCE [LARGE SCALE GENOMIC DNA]</scope>
    <source>
        <strain evidence="9">ATCC 64411 / 73-15</strain>
    </source>
</reference>
<dbReference type="Pfam" id="PF00270">
    <property type="entry name" value="DEAD"/>
    <property type="match status" value="1"/>
</dbReference>
<name>A0A0C4EC83_MAGP6</name>
<dbReference type="AlphaFoldDB" id="A0A0C4EC83"/>
<evidence type="ECO:0000256" key="2">
    <source>
        <dbReference type="ARBA" id="ARBA00022801"/>
    </source>
</evidence>
<dbReference type="InterPro" id="IPR040801">
    <property type="entry name" value="Ski2_N"/>
</dbReference>
<dbReference type="OrthoDB" id="64767at2759"/>
<dbReference type="PANTHER" id="PTHR12131:SF1">
    <property type="entry name" value="ATP-DEPENDENT RNA HELICASE SUPV3L1, MITOCHONDRIAL-RELATED"/>
    <property type="match status" value="1"/>
</dbReference>
<dbReference type="EnsemblFungi" id="MAPG_10297T0">
    <property type="protein sequence ID" value="MAPG_10297T0"/>
    <property type="gene ID" value="MAPG_10297"/>
</dbReference>
<reference evidence="7" key="3">
    <citation type="submission" date="2011-03" db="EMBL/GenBank/DDBJ databases">
        <title>Annotation of Magnaporthe poae ATCC 64411.</title>
        <authorList>
            <person name="Ma L.-J."/>
            <person name="Dead R."/>
            <person name="Young S.K."/>
            <person name="Zeng Q."/>
            <person name="Gargeya S."/>
            <person name="Fitzgerald M."/>
            <person name="Haas B."/>
            <person name="Abouelleil A."/>
            <person name="Alvarado L."/>
            <person name="Arachchi H.M."/>
            <person name="Berlin A."/>
            <person name="Brown A."/>
            <person name="Chapman S.B."/>
            <person name="Chen Z."/>
            <person name="Dunbar C."/>
            <person name="Freedman E."/>
            <person name="Gearin G."/>
            <person name="Gellesch M."/>
            <person name="Goldberg J."/>
            <person name="Griggs A."/>
            <person name="Gujja S."/>
            <person name="Heiman D."/>
            <person name="Howarth C."/>
            <person name="Larson L."/>
            <person name="Lui A."/>
            <person name="MacDonald P.J.P."/>
            <person name="Mehta T."/>
            <person name="Montmayeur A."/>
            <person name="Murphy C."/>
            <person name="Neiman D."/>
            <person name="Pearson M."/>
            <person name="Priest M."/>
            <person name="Roberts A."/>
            <person name="Saif S."/>
            <person name="Shea T."/>
            <person name="Shenoy N."/>
            <person name="Sisk P."/>
            <person name="Stolte C."/>
            <person name="Sykes S."/>
            <person name="Yandava C."/>
            <person name="Wortman J."/>
            <person name="Nusbaum C."/>
            <person name="Birren B."/>
        </authorList>
    </citation>
    <scope>NUCLEOTIDE SEQUENCE</scope>
    <source>
        <strain evidence="7">ATCC 64411</strain>
    </source>
</reference>
<dbReference type="STRING" id="644358.A0A0C4EC83"/>
<evidence type="ECO:0000256" key="1">
    <source>
        <dbReference type="ARBA" id="ARBA00022741"/>
    </source>
</evidence>
<evidence type="ECO:0000313" key="7">
    <source>
        <dbReference type="EMBL" id="KLU90443.1"/>
    </source>
</evidence>
<dbReference type="SMART" id="SM00487">
    <property type="entry name" value="DEXDc"/>
    <property type="match status" value="1"/>
</dbReference>
<proteinExistence type="predicted"/>
<feature type="region of interest" description="Disordered" evidence="5">
    <location>
        <begin position="216"/>
        <end position="242"/>
    </location>
</feature>
<sequence length="568" mass="62785">MAPTDLAEAMDRLQLDDSDLTDPIDEILFQQQSPSKRRKESPDEIKARLEHKYLTPSPTFSTAWLDKLQQRWHIPVEYGSLFALPPTQSRTVVRFQRQGLEGRIVGYDTVTVPAASATAKNSTSLLRKPANSADFVRGAAGFFPFAPGGLDSVEAAAALDDQLLRASAGDPSTSSKSKLERVLPVGDKAGLLQVAPGLSRGIDFSLRKKSKTEEADATVVLDELDQEPEPNPDGSDDEDAEAARIAADAEAAGDEDADTDADQDEELDALLPVEFPALEPHGQLAASSARKAGREWAHMVDVGREFTNFRELVPDMAREWPFELDTFQKEAVYHLENGDSVFVAAHTSAGKTVVAEYAIALAARHMTKAIYTSPIKALSNQKFRDFRQTFDEVGILTGDVQINPEASCLIMTTEILRSMLYRGADMIRDVEFVIFDEVHYVNDFERGVVWEEVIIMLPDHVSLILLSATVPNTYEFASWVGRTKKRDIYVISTPKRPVPLEHYLWGRQGHPQDRRRRQEVYREGLERTPTWPSRAGTSRRTVVQAPGLALAGAGNQRGGGRAAVVCNE</sequence>
<feature type="compositionally biased region" description="Acidic residues" evidence="5">
    <location>
        <begin position="222"/>
        <end position="240"/>
    </location>
</feature>
<dbReference type="GO" id="GO:0055087">
    <property type="term" value="C:Ski complex"/>
    <property type="evidence" value="ECO:0007669"/>
    <property type="project" value="TreeGrafter"/>
</dbReference>
<dbReference type="InterPro" id="IPR050699">
    <property type="entry name" value="RNA-DNA_Helicase"/>
</dbReference>
<reference evidence="8" key="5">
    <citation type="submission" date="2015-06" db="UniProtKB">
        <authorList>
            <consortium name="EnsemblFungi"/>
        </authorList>
    </citation>
    <scope>IDENTIFICATION</scope>
    <source>
        <strain evidence="8">ATCC 64411</strain>
    </source>
</reference>
<accession>A0A0C4EC83</accession>
<evidence type="ECO:0000256" key="3">
    <source>
        <dbReference type="ARBA" id="ARBA00022806"/>
    </source>
</evidence>
<dbReference type="GO" id="GO:0070478">
    <property type="term" value="P:nuclear-transcribed mRNA catabolic process, 3'-5' exonucleolytic nonsense-mediated decay"/>
    <property type="evidence" value="ECO:0007669"/>
    <property type="project" value="TreeGrafter"/>
</dbReference>
<keyword evidence="2" id="KW-0378">Hydrolase</keyword>
<dbReference type="GO" id="GO:0003676">
    <property type="term" value="F:nucleic acid binding"/>
    <property type="evidence" value="ECO:0007669"/>
    <property type="project" value="InterPro"/>
</dbReference>
<evidence type="ECO:0000259" key="6">
    <source>
        <dbReference type="PROSITE" id="PS51192"/>
    </source>
</evidence>
<dbReference type="InterPro" id="IPR027417">
    <property type="entry name" value="P-loop_NTPase"/>
</dbReference>
<dbReference type="EMBL" id="ADBL01002302">
    <property type="status" value="NOT_ANNOTATED_CDS"/>
    <property type="molecule type" value="Genomic_DNA"/>
</dbReference>
<evidence type="ECO:0000256" key="4">
    <source>
        <dbReference type="ARBA" id="ARBA00022840"/>
    </source>
</evidence>
<feature type="domain" description="Helicase ATP-binding" evidence="6">
    <location>
        <begin position="332"/>
        <end position="488"/>
    </location>
</feature>
<reference evidence="8" key="4">
    <citation type="journal article" date="2015" name="G3 (Bethesda)">
        <title>Genome sequences of three phytopathogenic species of the Magnaporthaceae family of fungi.</title>
        <authorList>
            <person name="Okagaki L.H."/>
            <person name="Nunes C.C."/>
            <person name="Sailsbery J."/>
            <person name="Clay B."/>
            <person name="Brown D."/>
            <person name="John T."/>
            <person name="Oh Y."/>
            <person name="Young N."/>
            <person name="Fitzgerald M."/>
            <person name="Haas B.J."/>
            <person name="Zeng Q."/>
            <person name="Young S."/>
            <person name="Adiconis X."/>
            <person name="Fan L."/>
            <person name="Levin J.Z."/>
            <person name="Mitchell T.K."/>
            <person name="Okubara P.A."/>
            <person name="Farman M.L."/>
            <person name="Kohn L.M."/>
            <person name="Birren B."/>
            <person name="Ma L.-J."/>
            <person name="Dean R.A."/>
        </authorList>
    </citation>
    <scope>NUCLEOTIDE SEQUENCE</scope>
    <source>
        <strain evidence="8">ATCC 64411 / 73-15</strain>
    </source>
</reference>